<evidence type="ECO:0000313" key="2">
    <source>
        <dbReference type="EMBL" id="GLT24425.1"/>
    </source>
</evidence>
<keyword evidence="1" id="KW-0812">Transmembrane</keyword>
<gene>
    <name evidence="2" type="ORF">GCM10007933_39040</name>
</gene>
<organism evidence="2 3">
    <name type="scientific">Zoogloea oryzae</name>
    <dbReference type="NCBI Taxonomy" id="310767"/>
    <lineage>
        <taxon>Bacteria</taxon>
        <taxon>Pseudomonadati</taxon>
        <taxon>Pseudomonadota</taxon>
        <taxon>Betaproteobacteria</taxon>
        <taxon>Rhodocyclales</taxon>
        <taxon>Zoogloeaceae</taxon>
        <taxon>Zoogloea</taxon>
    </lineage>
</organism>
<proteinExistence type="predicted"/>
<sequence>MPVVVKRLIALLLCIAQLGCVTSAWMEDQYSKDTIRSFTVTGDGSELVVLGDNYHYFFPSSSVLLKLLTWEGRPLLEANLSHTFSADGDKVKGALYLSAKSASLDAAQRAFLLKAGFREVESHQKMYERVDLEGRRFSAVGVQVPDDVAFARPYEVSIREVTPPGKYAAKLLATPVTVAADGALIVGGFAVLLVFCTATMVVDGCRVRK</sequence>
<reference evidence="3" key="1">
    <citation type="journal article" date="2019" name="Int. J. Syst. Evol. Microbiol.">
        <title>The Global Catalogue of Microorganisms (GCM) 10K type strain sequencing project: providing services to taxonomists for standard genome sequencing and annotation.</title>
        <authorList>
            <consortium name="The Broad Institute Genomics Platform"/>
            <consortium name="The Broad Institute Genome Sequencing Center for Infectious Disease"/>
            <person name="Wu L."/>
            <person name="Ma J."/>
        </authorList>
    </citation>
    <scope>NUCLEOTIDE SEQUENCE [LARGE SCALE GENOMIC DNA]</scope>
    <source>
        <strain evidence="3">NBRC 102407</strain>
    </source>
</reference>
<evidence type="ECO:0000313" key="3">
    <source>
        <dbReference type="Proteomes" id="UP001157167"/>
    </source>
</evidence>
<accession>A0ABQ6FJN6</accession>
<keyword evidence="1" id="KW-0472">Membrane</keyword>
<feature type="transmembrane region" description="Helical" evidence="1">
    <location>
        <begin position="182"/>
        <end position="202"/>
    </location>
</feature>
<dbReference type="Proteomes" id="UP001157167">
    <property type="component" value="Unassembled WGS sequence"/>
</dbReference>
<evidence type="ECO:0000256" key="1">
    <source>
        <dbReference type="SAM" id="Phobius"/>
    </source>
</evidence>
<name>A0ABQ6FJN6_9RHOO</name>
<protein>
    <recommendedName>
        <fullName evidence="4">Transmembrane protein</fullName>
    </recommendedName>
</protein>
<keyword evidence="1" id="KW-1133">Transmembrane helix</keyword>
<dbReference type="EMBL" id="BSPX01000092">
    <property type="protein sequence ID" value="GLT24425.1"/>
    <property type="molecule type" value="Genomic_DNA"/>
</dbReference>
<comment type="caution">
    <text evidence="2">The sequence shown here is derived from an EMBL/GenBank/DDBJ whole genome shotgun (WGS) entry which is preliminary data.</text>
</comment>
<evidence type="ECO:0008006" key="4">
    <source>
        <dbReference type="Google" id="ProtNLM"/>
    </source>
</evidence>
<keyword evidence="3" id="KW-1185">Reference proteome</keyword>
<dbReference type="RefSeq" id="WP_284189587.1">
    <property type="nucleotide sequence ID" value="NZ_BSPX01000092.1"/>
</dbReference>